<name>A0A2K0UGV6_TRIHA</name>
<dbReference type="Proteomes" id="UP000236290">
    <property type="component" value="Unassembled WGS sequence"/>
</dbReference>
<reference evidence="7 8" key="1">
    <citation type="submission" date="2017-02" db="EMBL/GenBank/DDBJ databases">
        <title>Genomes of Trichoderma spp. with biocontrol activity.</title>
        <authorList>
            <person name="Gardiner D."/>
            <person name="Kazan K."/>
            <person name="Vos C."/>
            <person name="Harvey P."/>
        </authorList>
    </citation>
    <scope>NUCLEOTIDE SEQUENCE [LARGE SCALE GENOMIC DNA]</scope>
    <source>
        <strain evidence="7 8">Tr1</strain>
    </source>
</reference>
<dbReference type="GO" id="GO:0019243">
    <property type="term" value="P:methylglyoxal catabolic process to D-lactate via S-lactoyl-glutathione"/>
    <property type="evidence" value="ECO:0007669"/>
    <property type="project" value="TreeGrafter"/>
</dbReference>
<feature type="domain" description="DJ-1/PfpI" evidence="6">
    <location>
        <begin position="127"/>
        <end position="258"/>
    </location>
</feature>
<gene>
    <name evidence="7" type="ORF">THARTR1_02829</name>
</gene>
<organism evidence="7 8">
    <name type="scientific">Trichoderma harzianum</name>
    <name type="common">Hypocrea lixii</name>
    <dbReference type="NCBI Taxonomy" id="5544"/>
    <lineage>
        <taxon>Eukaryota</taxon>
        <taxon>Fungi</taxon>
        <taxon>Dikarya</taxon>
        <taxon>Ascomycota</taxon>
        <taxon>Pezizomycotina</taxon>
        <taxon>Sordariomycetes</taxon>
        <taxon>Hypocreomycetidae</taxon>
        <taxon>Hypocreales</taxon>
        <taxon>Hypocreaceae</taxon>
        <taxon>Trichoderma</taxon>
    </lineage>
</organism>
<dbReference type="GO" id="GO:0005737">
    <property type="term" value="C:cytoplasm"/>
    <property type="evidence" value="ECO:0007669"/>
    <property type="project" value="TreeGrafter"/>
</dbReference>
<keyword evidence="2" id="KW-0346">Stress response</keyword>
<evidence type="ECO:0000256" key="2">
    <source>
        <dbReference type="ARBA" id="ARBA00023016"/>
    </source>
</evidence>
<evidence type="ECO:0000259" key="6">
    <source>
        <dbReference type="Pfam" id="PF01965"/>
    </source>
</evidence>
<protein>
    <recommendedName>
        <fullName evidence="1">D-lactate dehydratase</fullName>
        <ecNumber evidence="1">4.2.1.130</ecNumber>
    </recommendedName>
</protein>
<dbReference type="PANTHER" id="PTHR48094:SF11">
    <property type="entry name" value="GLUTATHIONE-INDEPENDENT GLYOXALASE HSP31-RELATED"/>
    <property type="match status" value="1"/>
</dbReference>
<dbReference type="CDD" id="cd03141">
    <property type="entry name" value="GATase1_Hsp31_like"/>
    <property type="match status" value="1"/>
</dbReference>
<dbReference type="AlphaFoldDB" id="A0A2K0UGV6"/>
<dbReference type="OrthoDB" id="543156at2759"/>
<comment type="similarity">
    <text evidence="4">Belongs to the peptidase C56 family. HSP31-like subfamily.</text>
</comment>
<dbReference type="EC" id="4.2.1.130" evidence="1"/>
<dbReference type="InterPro" id="IPR002818">
    <property type="entry name" value="DJ-1/PfpI"/>
</dbReference>
<dbReference type="Gene3D" id="3.40.50.880">
    <property type="match status" value="1"/>
</dbReference>
<keyword evidence="3" id="KW-0456">Lyase</keyword>
<dbReference type="SUPFAM" id="SSF52317">
    <property type="entry name" value="Class I glutamine amidotransferase-like"/>
    <property type="match status" value="1"/>
</dbReference>
<evidence type="ECO:0000256" key="5">
    <source>
        <dbReference type="ARBA" id="ARBA00048082"/>
    </source>
</evidence>
<accession>A0A2K0UGV6</accession>
<evidence type="ECO:0000256" key="1">
    <source>
        <dbReference type="ARBA" id="ARBA00013134"/>
    </source>
</evidence>
<evidence type="ECO:0000313" key="8">
    <source>
        <dbReference type="Proteomes" id="UP000236290"/>
    </source>
</evidence>
<evidence type="ECO:0000256" key="4">
    <source>
        <dbReference type="ARBA" id="ARBA00038493"/>
    </source>
</evidence>
<dbReference type="GO" id="GO:0019172">
    <property type="term" value="F:glyoxalase III activity"/>
    <property type="evidence" value="ECO:0007669"/>
    <property type="project" value="UniProtKB-EC"/>
</dbReference>
<comment type="catalytic activity">
    <reaction evidence="5">
        <text>methylglyoxal + H2O = (R)-lactate + H(+)</text>
        <dbReference type="Rhea" id="RHEA:27754"/>
        <dbReference type="ChEBI" id="CHEBI:15377"/>
        <dbReference type="ChEBI" id="CHEBI:15378"/>
        <dbReference type="ChEBI" id="CHEBI:16004"/>
        <dbReference type="ChEBI" id="CHEBI:17158"/>
        <dbReference type="EC" id="4.2.1.130"/>
    </reaction>
</comment>
<proteinExistence type="inferred from homology"/>
<dbReference type="InterPro" id="IPR029062">
    <property type="entry name" value="Class_I_gatase-like"/>
</dbReference>
<dbReference type="InterPro" id="IPR050325">
    <property type="entry name" value="Prot/Nucl_acid_deglycase"/>
</dbReference>
<dbReference type="Pfam" id="PF01965">
    <property type="entry name" value="DJ-1_PfpI"/>
    <property type="match status" value="1"/>
</dbReference>
<sequence length="265" mass="28424">MSVFISTVPSTNLLVNLLFDPLYYFSNSSPAMASRFRVLVVLSSAAKFTTTGAPTGWYLPEFAHPYKVLSEIADITVVTPKGGFSQVDPGSVKNTATTDSLSHSFLRDNESVWSNTGKISDYIGRGKEFDVICHPGGHAPLFDLAEDNDLKTLISEVYEAGKIVAAICHGVIVLKDVKLSNGQYLVADAPVTGFSNEEEDKVGLTDACPVLVETELVKMGGRFEKSDAPFKAHITVAHNGRLITGQNPASAPGFAEAIKQSLLKA</sequence>
<comment type="caution">
    <text evidence="7">The sequence shown here is derived from an EMBL/GenBank/DDBJ whole genome shotgun (WGS) entry which is preliminary data.</text>
</comment>
<evidence type="ECO:0000256" key="3">
    <source>
        <dbReference type="ARBA" id="ARBA00023239"/>
    </source>
</evidence>
<dbReference type="EMBL" id="MTYI01000037">
    <property type="protein sequence ID" value="PNP56987.1"/>
    <property type="molecule type" value="Genomic_DNA"/>
</dbReference>
<evidence type="ECO:0000313" key="7">
    <source>
        <dbReference type="EMBL" id="PNP56987.1"/>
    </source>
</evidence>
<dbReference type="PANTHER" id="PTHR48094">
    <property type="entry name" value="PROTEIN/NUCLEIC ACID DEGLYCASE DJ-1-RELATED"/>
    <property type="match status" value="1"/>
</dbReference>